<dbReference type="AlphaFoldDB" id="A0A6A6JL90"/>
<feature type="compositionally biased region" description="Gly residues" evidence="1">
    <location>
        <begin position="86"/>
        <end position="99"/>
    </location>
</feature>
<dbReference type="EMBL" id="ML986491">
    <property type="protein sequence ID" value="KAF2277272.1"/>
    <property type="molecule type" value="Genomic_DNA"/>
</dbReference>
<dbReference type="GeneID" id="54552909"/>
<gene>
    <name evidence="2" type="ORF">EI97DRAFT_442006</name>
</gene>
<evidence type="ECO:0000313" key="3">
    <source>
        <dbReference type="Proteomes" id="UP000800097"/>
    </source>
</evidence>
<dbReference type="Proteomes" id="UP000800097">
    <property type="component" value="Unassembled WGS sequence"/>
</dbReference>
<protein>
    <submittedName>
        <fullName evidence="2">Uncharacterized protein</fullName>
    </submittedName>
</protein>
<organism evidence="2 3">
    <name type="scientific">Westerdykella ornata</name>
    <dbReference type="NCBI Taxonomy" id="318751"/>
    <lineage>
        <taxon>Eukaryota</taxon>
        <taxon>Fungi</taxon>
        <taxon>Dikarya</taxon>
        <taxon>Ascomycota</taxon>
        <taxon>Pezizomycotina</taxon>
        <taxon>Dothideomycetes</taxon>
        <taxon>Pleosporomycetidae</taxon>
        <taxon>Pleosporales</taxon>
        <taxon>Sporormiaceae</taxon>
        <taxon>Westerdykella</taxon>
    </lineage>
</organism>
<name>A0A6A6JL90_WESOR</name>
<feature type="region of interest" description="Disordered" evidence="1">
    <location>
        <begin position="49"/>
        <end position="105"/>
    </location>
</feature>
<proteinExistence type="predicted"/>
<evidence type="ECO:0000256" key="1">
    <source>
        <dbReference type="SAM" id="MobiDB-lite"/>
    </source>
</evidence>
<reference evidence="2" key="1">
    <citation type="journal article" date="2020" name="Stud. Mycol.">
        <title>101 Dothideomycetes genomes: a test case for predicting lifestyles and emergence of pathogens.</title>
        <authorList>
            <person name="Haridas S."/>
            <person name="Albert R."/>
            <person name="Binder M."/>
            <person name="Bloem J."/>
            <person name="Labutti K."/>
            <person name="Salamov A."/>
            <person name="Andreopoulos B."/>
            <person name="Baker S."/>
            <person name="Barry K."/>
            <person name="Bills G."/>
            <person name="Bluhm B."/>
            <person name="Cannon C."/>
            <person name="Castanera R."/>
            <person name="Culley D."/>
            <person name="Daum C."/>
            <person name="Ezra D."/>
            <person name="Gonzalez J."/>
            <person name="Henrissat B."/>
            <person name="Kuo A."/>
            <person name="Liang C."/>
            <person name="Lipzen A."/>
            <person name="Lutzoni F."/>
            <person name="Magnuson J."/>
            <person name="Mondo S."/>
            <person name="Nolan M."/>
            <person name="Ohm R."/>
            <person name="Pangilinan J."/>
            <person name="Park H.-J."/>
            <person name="Ramirez L."/>
            <person name="Alfaro M."/>
            <person name="Sun H."/>
            <person name="Tritt A."/>
            <person name="Yoshinaga Y."/>
            <person name="Zwiers L.-H."/>
            <person name="Turgeon B."/>
            <person name="Goodwin S."/>
            <person name="Spatafora J."/>
            <person name="Crous P."/>
            <person name="Grigoriev I."/>
        </authorList>
    </citation>
    <scope>NUCLEOTIDE SEQUENCE</scope>
    <source>
        <strain evidence="2">CBS 379.55</strain>
    </source>
</reference>
<feature type="compositionally biased region" description="Basic and acidic residues" evidence="1">
    <location>
        <begin position="60"/>
        <end position="69"/>
    </location>
</feature>
<dbReference type="RefSeq" id="XP_033654811.1">
    <property type="nucleotide sequence ID" value="XM_033799734.1"/>
</dbReference>
<evidence type="ECO:0000313" key="2">
    <source>
        <dbReference type="EMBL" id="KAF2277272.1"/>
    </source>
</evidence>
<sequence>MQCRGNCGVVTASRAEGEGSYEAGGGFDEKVLQARGGLDKAELGALEEVGRGGSQCSETSELHVHDRAKGGRSQRLGARRANDTVGGEGQRPTGRGGDGADTYRGRKTSFFTEPAVGQQAEAAKRLLMGVVGWSGNRTIRRLNRVCTVAGQRVEGAQECSREGGI</sequence>
<keyword evidence="3" id="KW-1185">Reference proteome</keyword>
<accession>A0A6A6JL90</accession>